<dbReference type="Proteomes" id="UP000236592">
    <property type="component" value="Chromosome"/>
</dbReference>
<reference evidence="5" key="1">
    <citation type="submission" date="2018-01" db="EMBL/GenBank/DDBJ databases">
        <title>Complete genome of Tamlana sp. UJ94.</title>
        <authorList>
            <person name="Jung J."/>
            <person name="Chung D."/>
            <person name="Bae S.S."/>
            <person name="Baek K."/>
        </authorList>
    </citation>
    <scope>NUCLEOTIDE SEQUENCE [LARGE SCALE GENOMIC DNA]</scope>
    <source>
        <strain evidence="5">UJ94</strain>
    </source>
</reference>
<dbReference type="AlphaFoldDB" id="A0A2I7SJR4"/>
<keyword evidence="1" id="KW-0175">Coiled coil</keyword>
<dbReference type="EMBL" id="CP025938">
    <property type="protein sequence ID" value="AUS06117.1"/>
    <property type="molecule type" value="Genomic_DNA"/>
</dbReference>
<dbReference type="RefSeq" id="WP_102996090.1">
    <property type="nucleotide sequence ID" value="NZ_CP025938.1"/>
</dbReference>
<dbReference type="KEGG" id="taj:C1A40_11935"/>
<evidence type="ECO:0000256" key="1">
    <source>
        <dbReference type="SAM" id="Coils"/>
    </source>
</evidence>
<dbReference type="PANTHER" id="PTHR30386">
    <property type="entry name" value="MEMBRANE FUSION SUBUNIT OF EMRAB-TOLC MULTIDRUG EFFLUX PUMP"/>
    <property type="match status" value="1"/>
</dbReference>
<dbReference type="InterPro" id="IPR050739">
    <property type="entry name" value="MFP"/>
</dbReference>
<evidence type="ECO:0000259" key="3">
    <source>
        <dbReference type="Pfam" id="PF26002"/>
    </source>
</evidence>
<name>A0A2I7SJR4_9FLAO</name>
<sequence>MNQIYPKEFTDNLSEVHSYTIAAKSKIIYSIILLSVIIMLLALPFIKVDIHTSARGIIRPVQDRVSINIMNSGKVIYSSIEFNKNIKKGDTLLQLDMSEVNIKSNLLNRKINELQLLLDDLNYIINSKYAKAFKIKTLKLKKEFIVFEQKKAEILVRKKKAKRDLDRNKLLYKKQVIAKVEFENTEFEYNALEIELERFKKQEVNKWQSSLVEYENELYEVKNQKEQLENDKSYYCIMAPISGVLLNVKPLSKGSLINSGDLLAVISPNTPFIAECYIQPKDIGMIKENSSVNFQLDAYNYNQWGTATGKVIEIAKDIESINNEKYIFKVLCSLNEKDLKLKNGFKGNLKRGMTLNAQFFLSRRTLFELLYDRVDDWINPSQI</sequence>
<dbReference type="Gene3D" id="2.40.30.170">
    <property type="match status" value="1"/>
</dbReference>
<keyword evidence="2" id="KW-0812">Transmembrane</keyword>
<evidence type="ECO:0000313" key="5">
    <source>
        <dbReference type="Proteomes" id="UP000236592"/>
    </source>
</evidence>
<dbReference type="PANTHER" id="PTHR30386:SF28">
    <property type="entry name" value="EXPORTED PROTEIN"/>
    <property type="match status" value="1"/>
</dbReference>
<dbReference type="Pfam" id="PF26002">
    <property type="entry name" value="Beta-barrel_AprE"/>
    <property type="match status" value="1"/>
</dbReference>
<feature type="coiled-coil region" evidence="1">
    <location>
        <begin position="182"/>
        <end position="231"/>
    </location>
</feature>
<keyword evidence="2" id="KW-1133">Transmembrane helix</keyword>
<evidence type="ECO:0000256" key="2">
    <source>
        <dbReference type="SAM" id="Phobius"/>
    </source>
</evidence>
<evidence type="ECO:0000313" key="4">
    <source>
        <dbReference type="EMBL" id="AUS06117.1"/>
    </source>
</evidence>
<accession>A0A2I7SJR4</accession>
<keyword evidence="2" id="KW-0472">Membrane</keyword>
<feature type="transmembrane region" description="Helical" evidence="2">
    <location>
        <begin position="27"/>
        <end position="46"/>
    </location>
</feature>
<dbReference type="OrthoDB" id="594147at2"/>
<feature type="domain" description="AprE-like beta-barrel" evidence="3">
    <location>
        <begin position="273"/>
        <end position="358"/>
    </location>
</feature>
<organism evidence="4 5">
    <name type="scientific">Pseudotamlana carrageenivorans</name>
    <dbReference type="NCBI Taxonomy" id="2069432"/>
    <lineage>
        <taxon>Bacteria</taxon>
        <taxon>Pseudomonadati</taxon>
        <taxon>Bacteroidota</taxon>
        <taxon>Flavobacteriia</taxon>
        <taxon>Flavobacteriales</taxon>
        <taxon>Flavobacteriaceae</taxon>
        <taxon>Pseudotamlana</taxon>
    </lineage>
</organism>
<protein>
    <submittedName>
        <fullName evidence="4">Secretion protein HlyD</fullName>
    </submittedName>
</protein>
<dbReference type="InterPro" id="IPR058982">
    <property type="entry name" value="Beta-barrel_AprE"/>
</dbReference>
<gene>
    <name evidence="4" type="ORF">C1A40_11935</name>
</gene>
<dbReference type="PRINTS" id="PR01490">
    <property type="entry name" value="RTXTOXIND"/>
</dbReference>
<keyword evidence="5" id="KW-1185">Reference proteome</keyword>
<proteinExistence type="predicted"/>